<organism evidence="2">
    <name type="scientific">freshwater metagenome</name>
    <dbReference type="NCBI Taxonomy" id="449393"/>
    <lineage>
        <taxon>unclassified sequences</taxon>
        <taxon>metagenomes</taxon>
        <taxon>ecological metagenomes</taxon>
    </lineage>
</organism>
<sequence length="293" mass="33859">MTQPVSQTKTIHEFLAENPNVDVTDVHRQLYGILSDLKDRVMEEIPGLEPQQASIGLDYWANEAPNKETGEMETTFEGSMQTWTGPHAEHVANSWIGNRKASILDMNLQVFLSQETDVPHFVMVFGTIPQIFFYSELVGRRDTRTDIDYLEKYFGAENDDFLKMRGDTRFDWSVSHGTYMRALNGPNTHSYTAPLGTEAEVIPILREVATKRFETWLGWWKEAMKNPLPESERKELMERDHLLRRYGYELDPMNKISEGFLGKERVQELLAVRVGREQIREIEAKNGIDTLSR</sequence>
<dbReference type="AlphaFoldDB" id="A0A6J6Y2Y9"/>
<protein>
    <submittedName>
        <fullName evidence="2">Unannotated protein</fullName>
    </submittedName>
</protein>
<name>A0A6J6Y2Y9_9ZZZZ</name>
<dbReference type="Pfam" id="PF06405">
    <property type="entry name" value="RCC_reductase"/>
    <property type="match status" value="1"/>
</dbReference>
<gene>
    <name evidence="1" type="ORF">UFOPK1939_00775</name>
    <name evidence="2" type="ORF">UFOPK3024_00651</name>
</gene>
<evidence type="ECO:0000313" key="2">
    <source>
        <dbReference type="EMBL" id="CAB4801848.1"/>
    </source>
</evidence>
<evidence type="ECO:0000313" key="1">
    <source>
        <dbReference type="EMBL" id="CAB4623894.1"/>
    </source>
</evidence>
<dbReference type="PANTHER" id="PTHR34685:SF2">
    <property type="entry name" value="RED CHLOROPHYLL CATABOLITE REDUCTASE, CHLOROPLASTIC"/>
    <property type="match status" value="1"/>
</dbReference>
<dbReference type="PANTHER" id="PTHR34685">
    <property type="entry name" value="RED CHLOROPHYLL CATABOLITE REDUCTASE, CHLOROPLASTIC"/>
    <property type="match status" value="1"/>
</dbReference>
<accession>A0A6J6Y2Y9</accession>
<dbReference type="GO" id="GO:0051743">
    <property type="term" value="F:red chlorophyll catabolite reductase activity"/>
    <property type="evidence" value="ECO:0007669"/>
    <property type="project" value="InterPro"/>
</dbReference>
<proteinExistence type="predicted"/>
<dbReference type="EMBL" id="CAEZVF010000111">
    <property type="protein sequence ID" value="CAB4623894.1"/>
    <property type="molecule type" value="Genomic_DNA"/>
</dbReference>
<dbReference type="EMBL" id="CAFAAK010000125">
    <property type="protein sequence ID" value="CAB4801848.1"/>
    <property type="molecule type" value="Genomic_DNA"/>
</dbReference>
<dbReference type="Gene3D" id="3.40.1500.20">
    <property type="match status" value="1"/>
</dbReference>
<dbReference type="InterPro" id="IPR009439">
    <property type="entry name" value="RCC_reductase"/>
</dbReference>
<reference evidence="2" key="1">
    <citation type="submission" date="2020-05" db="EMBL/GenBank/DDBJ databases">
        <authorList>
            <person name="Chiriac C."/>
            <person name="Salcher M."/>
            <person name="Ghai R."/>
            <person name="Kavagutti S V."/>
        </authorList>
    </citation>
    <scope>NUCLEOTIDE SEQUENCE</scope>
</reference>